<dbReference type="RefSeq" id="WP_248681695.1">
    <property type="nucleotide sequence ID" value="NZ_JALPRY010000003.1"/>
</dbReference>
<sequence>MSTSKHFKTHTPSDADLRNDPGIGQSKGLNRFTGDEAIAGENTEEGDVANDTNRFGGVDPDQRGRANK</sequence>
<evidence type="ECO:0000313" key="2">
    <source>
        <dbReference type="EMBL" id="MCK8778846.1"/>
    </source>
</evidence>
<feature type="region of interest" description="Disordered" evidence="1">
    <location>
        <begin position="1"/>
        <end position="68"/>
    </location>
</feature>
<keyword evidence="3" id="KW-1185">Reference proteome</keyword>
<organism evidence="2 3">
    <name type="scientific">Neorhizobium turbinariae</name>
    <dbReference type="NCBI Taxonomy" id="2937795"/>
    <lineage>
        <taxon>Bacteria</taxon>
        <taxon>Pseudomonadati</taxon>
        <taxon>Pseudomonadota</taxon>
        <taxon>Alphaproteobacteria</taxon>
        <taxon>Hyphomicrobiales</taxon>
        <taxon>Rhizobiaceae</taxon>
        <taxon>Rhizobium/Agrobacterium group</taxon>
        <taxon>Neorhizobium</taxon>
    </lineage>
</organism>
<evidence type="ECO:0000313" key="3">
    <source>
        <dbReference type="Proteomes" id="UP001202827"/>
    </source>
</evidence>
<reference evidence="2 3" key="1">
    <citation type="submission" date="2022-04" db="EMBL/GenBank/DDBJ databases">
        <title>Rhizobium coralii sp. nov., isolated from coral Turbinaria peltata.</title>
        <authorList>
            <person name="Sun H."/>
        </authorList>
    </citation>
    <scope>NUCLEOTIDE SEQUENCE [LARGE SCALE GENOMIC DNA]</scope>
    <source>
        <strain evidence="2 3">NTR19</strain>
    </source>
</reference>
<name>A0ABT0ILV2_9HYPH</name>
<gene>
    <name evidence="2" type="ORF">M0654_02510</name>
</gene>
<protein>
    <submittedName>
        <fullName evidence="2">Uncharacterized protein</fullName>
    </submittedName>
</protein>
<dbReference type="Proteomes" id="UP001202827">
    <property type="component" value="Unassembled WGS sequence"/>
</dbReference>
<evidence type="ECO:0000256" key="1">
    <source>
        <dbReference type="SAM" id="MobiDB-lite"/>
    </source>
</evidence>
<proteinExistence type="predicted"/>
<accession>A0ABT0ILV2</accession>
<dbReference type="EMBL" id="JALPRY010000003">
    <property type="protein sequence ID" value="MCK8778846.1"/>
    <property type="molecule type" value="Genomic_DNA"/>
</dbReference>
<comment type="caution">
    <text evidence="2">The sequence shown here is derived from an EMBL/GenBank/DDBJ whole genome shotgun (WGS) entry which is preliminary data.</text>
</comment>